<sequence length="356" mass="38720">MNFDAAVISAVTGHMNDDHRDDSLLIAKAFGYPEATASTMLGLDAQAGLWRVTDASGEHELRVEWPGAPITERPQVRRQVVELYNAACEKLGVPARDEHAPAEQAAHGGHGEHGHGNPHGAHPHGPHPHGAPAAPAEGDGPKPFSRVVRESSWSDHSSSEGANFMEDIMRGVASKQDYIDLVAQHYFMYEALEEASQLLAADPAYADLHPAALVRLGTLEVDLEHLLGANWREEIRPVPASAEYAARIREVAAEGWLPGVVAHHYTRYLGDLSGGQIIAKRVARQHGFESAGIEFYNFASLGDLKAFKETYRDGLDRIGETLGEDEQQRMIEEVRTAYSFNTAVFVDLAAQKAAAA</sequence>
<dbReference type="SUPFAM" id="SSF48613">
    <property type="entry name" value="Heme oxygenase-like"/>
    <property type="match status" value="1"/>
</dbReference>
<evidence type="ECO:0000256" key="1">
    <source>
        <dbReference type="ARBA" id="ARBA00022617"/>
    </source>
</evidence>
<dbReference type="InterPro" id="IPR002051">
    <property type="entry name" value="Haem_Oase"/>
</dbReference>
<keyword evidence="2" id="KW-0479">Metal-binding</keyword>
<dbReference type="Pfam" id="PF10615">
    <property type="entry name" value="DUF2470"/>
    <property type="match status" value="1"/>
</dbReference>
<protein>
    <submittedName>
        <fullName evidence="6">Biliverdin-producing heme oxygenase</fullName>
    </submittedName>
</protein>
<dbReference type="InterPro" id="IPR016053">
    <property type="entry name" value="Haem_Oase-like"/>
</dbReference>
<feature type="compositionally biased region" description="Low complexity" evidence="4">
    <location>
        <begin position="128"/>
        <end position="143"/>
    </location>
</feature>
<proteinExistence type="predicted"/>
<keyword evidence="7" id="KW-1185">Reference proteome</keyword>
<dbReference type="Proteomes" id="UP001597181">
    <property type="component" value="Unassembled WGS sequence"/>
</dbReference>
<dbReference type="InterPro" id="IPR037119">
    <property type="entry name" value="Haem_oxidase_HugZ-like_sf"/>
</dbReference>
<feature type="domain" description="DUF2470" evidence="5">
    <location>
        <begin position="11"/>
        <end position="83"/>
    </location>
</feature>
<keyword evidence="3" id="KW-0408">Iron</keyword>
<keyword evidence="1" id="KW-0349">Heme</keyword>
<evidence type="ECO:0000256" key="2">
    <source>
        <dbReference type="ARBA" id="ARBA00022723"/>
    </source>
</evidence>
<dbReference type="Pfam" id="PF01126">
    <property type="entry name" value="Heme_oxygenase"/>
    <property type="match status" value="1"/>
</dbReference>
<accession>A0ABW3TQF6</accession>
<dbReference type="PRINTS" id="PR00088">
    <property type="entry name" value="HAEMOXYGNASE"/>
</dbReference>
<reference evidence="7" key="1">
    <citation type="journal article" date="2019" name="Int. J. Syst. Evol. Microbiol.">
        <title>The Global Catalogue of Microorganisms (GCM) 10K type strain sequencing project: providing services to taxonomists for standard genome sequencing and annotation.</title>
        <authorList>
            <consortium name="The Broad Institute Genomics Platform"/>
            <consortium name="The Broad Institute Genome Sequencing Center for Infectious Disease"/>
            <person name="Wu L."/>
            <person name="Ma J."/>
        </authorList>
    </citation>
    <scope>NUCLEOTIDE SEQUENCE [LARGE SCALE GENOMIC DNA]</scope>
    <source>
        <strain evidence="7">CCUG 50213</strain>
    </source>
</reference>
<name>A0ABW3TQF6_9MICO</name>
<dbReference type="Gene3D" id="1.20.910.10">
    <property type="entry name" value="Heme oxygenase-like"/>
    <property type="match status" value="1"/>
</dbReference>
<feature type="region of interest" description="Disordered" evidence="4">
    <location>
        <begin position="98"/>
        <end position="160"/>
    </location>
</feature>
<dbReference type="CDD" id="cd19165">
    <property type="entry name" value="HemeO"/>
    <property type="match status" value="1"/>
</dbReference>
<dbReference type="EMBL" id="JBHTLY010000003">
    <property type="protein sequence ID" value="MFD1201829.1"/>
    <property type="molecule type" value="Genomic_DNA"/>
</dbReference>
<evidence type="ECO:0000313" key="6">
    <source>
        <dbReference type="EMBL" id="MFD1201829.1"/>
    </source>
</evidence>
<comment type="caution">
    <text evidence="6">The sequence shown here is derived from an EMBL/GenBank/DDBJ whole genome shotgun (WGS) entry which is preliminary data.</text>
</comment>
<organism evidence="6 7">
    <name type="scientific">Leucobacter albus</name>
    <dbReference type="NCBI Taxonomy" id="272210"/>
    <lineage>
        <taxon>Bacteria</taxon>
        <taxon>Bacillati</taxon>
        <taxon>Actinomycetota</taxon>
        <taxon>Actinomycetes</taxon>
        <taxon>Micrococcales</taxon>
        <taxon>Microbacteriaceae</taxon>
        <taxon>Leucobacter</taxon>
    </lineage>
</organism>
<dbReference type="PANTHER" id="PTHR10720:SF0">
    <property type="entry name" value="HEME OXYGENASE"/>
    <property type="match status" value="1"/>
</dbReference>
<dbReference type="Gene3D" id="3.20.180.10">
    <property type="entry name" value="PNP-oxidase-like"/>
    <property type="match status" value="1"/>
</dbReference>
<dbReference type="InterPro" id="IPR016084">
    <property type="entry name" value="Haem_Oase-like_multi-hlx"/>
</dbReference>
<evidence type="ECO:0000259" key="5">
    <source>
        <dbReference type="Pfam" id="PF10615"/>
    </source>
</evidence>
<evidence type="ECO:0000256" key="4">
    <source>
        <dbReference type="SAM" id="MobiDB-lite"/>
    </source>
</evidence>
<gene>
    <name evidence="6" type="ORF">ACFQ3U_07985</name>
</gene>
<dbReference type="PANTHER" id="PTHR10720">
    <property type="entry name" value="HEME OXYGENASE"/>
    <property type="match status" value="1"/>
</dbReference>
<evidence type="ECO:0000256" key="3">
    <source>
        <dbReference type="ARBA" id="ARBA00023004"/>
    </source>
</evidence>
<dbReference type="RefSeq" id="WP_343960090.1">
    <property type="nucleotide sequence ID" value="NZ_BAAAKZ010000004.1"/>
</dbReference>
<evidence type="ECO:0000313" key="7">
    <source>
        <dbReference type="Proteomes" id="UP001597181"/>
    </source>
</evidence>
<dbReference type="InterPro" id="IPR019595">
    <property type="entry name" value="DUF2470"/>
</dbReference>